<dbReference type="SUPFAM" id="SSF52172">
    <property type="entry name" value="CheY-like"/>
    <property type="match status" value="1"/>
</dbReference>
<feature type="modified residue" description="4-aspartylphosphate" evidence="3">
    <location>
        <position position="58"/>
    </location>
</feature>
<evidence type="ECO:0000256" key="2">
    <source>
        <dbReference type="ARBA" id="ARBA00023125"/>
    </source>
</evidence>
<dbReference type="SMART" id="SM00421">
    <property type="entry name" value="HTH_LUXR"/>
    <property type="match status" value="1"/>
</dbReference>
<feature type="domain" description="Response regulatory" evidence="5">
    <location>
        <begin position="5"/>
        <end position="123"/>
    </location>
</feature>
<dbReference type="SMART" id="SM00448">
    <property type="entry name" value="REC"/>
    <property type="match status" value="1"/>
</dbReference>
<dbReference type="InterPro" id="IPR011006">
    <property type="entry name" value="CheY-like_superfamily"/>
</dbReference>
<dbReference type="CDD" id="cd06170">
    <property type="entry name" value="LuxR_C_like"/>
    <property type="match status" value="1"/>
</dbReference>
<sequence length="219" mass="23791">MRANTLAIVDNDVWVLSGLMSFFSARFPQLDIIWTATDADSALQKLHDGQRPNVLLTDISMGNVSGIELIHRIRQRDSHLGVVAITAFPMEQYAHAVAQAGGQALVSKQNPQKIAEAVLSVGQGGVGEPVDEIVFPTAQQAFDIAAASQPTGIETLSPMESRIVELCAQGMTSVEIAHTLGKAVATVNTHLQRALEKTEARNRTHLVVLWLERQHHYGN</sequence>
<dbReference type="PROSITE" id="PS50043">
    <property type="entry name" value="HTH_LUXR_2"/>
    <property type="match status" value="1"/>
</dbReference>
<evidence type="ECO:0000259" key="4">
    <source>
        <dbReference type="PROSITE" id="PS50043"/>
    </source>
</evidence>
<dbReference type="Gene3D" id="3.40.50.2300">
    <property type="match status" value="1"/>
</dbReference>
<protein>
    <submittedName>
        <fullName evidence="6">DNA-binding response regulator</fullName>
    </submittedName>
</protein>
<reference evidence="6 7" key="1">
    <citation type="journal article" date="2017" name="BMC Genomics">
        <title>Comparative genomic and phylogenomic analyses of the Bifidobacteriaceae family.</title>
        <authorList>
            <person name="Lugli G.A."/>
            <person name="Milani C."/>
            <person name="Turroni F."/>
            <person name="Duranti S."/>
            <person name="Mancabelli L."/>
            <person name="Mangifesta M."/>
            <person name="Ferrario C."/>
            <person name="Modesto M."/>
            <person name="Mattarelli P."/>
            <person name="Jiri K."/>
            <person name="van Sinderen D."/>
            <person name="Ventura M."/>
        </authorList>
    </citation>
    <scope>NUCLEOTIDE SEQUENCE [LARGE SCALE GENOMIC DNA]</scope>
    <source>
        <strain evidence="6 7">DSM 28807</strain>
    </source>
</reference>
<accession>A0A261FSW4</accession>
<dbReference type="InterPro" id="IPR058245">
    <property type="entry name" value="NreC/VraR/RcsB-like_REC"/>
</dbReference>
<comment type="caution">
    <text evidence="6">The sequence shown here is derived from an EMBL/GenBank/DDBJ whole genome shotgun (WGS) entry which is preliminary data.</text>
</comment>
<name>A0A261FSW4_9BIFI</name>
<gene>
    <name evidence="6" type="ORF">BLEM_0793</name>
</gene>
<evidence type="ECO:0000256" key="3">
    <source>
        <dbReference type="PROSITE-ProRule" id="PRU00169"/>
    </source>
</evidence>
<dbReference type="Proteomes" id="UP000216352">
    <property type="component" value="Unassembled WGS sequence"/>
</dbReference>
<dbReference type="CDD" id="cd17535">
    <property type="entry name" value="REC_NarL-like"/>
    <property type="match status" value="1"/>
</dbReference>
<dbReference type="STRING" id="1603886.GCA_001895165_01691"/>
<dbReference type="GO" id="GO:0000160">
    <property type="term" value="P:phosphorelay signal transduction system"/>
    <property type="evidence" value="ECO:0007669"/>
    <property type="project" value="InterPro"/>
</dbReference>
<keyword evidence="7" id="KW-1185">Reference proteome</keyword>
<feature type="domain" description="HTH luxR-type" evidence="4">
    <location>
        <begin position="149"/>
        <end position="214"/>
    </location>
</feature>
<dbReference type="SUPFAM" id="SSF46894">
    <property type="entry name" value="C-terminal effector domain of the bipartite response regulators"/>
    <property type="match status" value="1"/>
</dbReference>
<dbReference type="PANTHER" id="PTHR43214">
    <property type="entry name" value="TWO-COMPONENT RESPONSE REGULATOR"/>
    <property type="match status" value="1"/>
</dbReference>
<dbReference type="EMBL" id="MWWX01000005">
    <property type="protein sequence ID" value="OZG62247.1"/>
    <property type="molecule type" value="Genomic_DNA"/>
</dbReference>
<dbReference type="InterPro" id="IPR001789">
    <property type="entry name" value="Sig_transdc_resp-reg_receiver"/>
</dbReference>
<organism evidence="6 7">
    <name type="scientific">Bifidobacterium lemurum</name>
    <dbReference type="NCBI Taxonomy" id="1603886"/>
    <lineage>
        <taxon>Bacteria</taxon>
        <taxon>Bacillati</taxon>
        <taxon>Actinomycetota</taxon>
        <taxon>Actinomycetes</taxon>
        <taxon>Bifidobacteriales</taxon>
        <taxon>Bifidobacteriaceae</taxon>
        <taxon>Bifidobacterium</taxon>
    </lineage>
</organism>
<evidence type="ECO:0000313" key="7">
    <source>
        <dbReference type="Proteomes" id="UP000216352"/>
    </source>
</evidence>
<dbReference type="GO" id="GO:0006355">
    <property type="term" value="P:regulation of DNA-templated transcription"/>
    <property type="evidence" value="ECO:0007669"/>
    <property type="project" value="InterPro"/>
</dbReference>
<evidence type="ECO:0000259" key="5">
    <source>
        <dbReference type="PROSITE" id="PS50110"/>
    </source>
</evidence>
<dbReference type="OrthoDB" id="9808843at2"/>
<dbReference type="InterPro" id="IPR016032">
    <property type="entry name" value="Sig_transdc_resp-reg_C-effctor"/>
</dbReference>
<dbReference type="AlphaFoldDB" id="A0A261FSW4"/>
<dbReference type="InterPro" id="IPR039420">
    <property type="entry name" value="WalR-like"/>
</dbReference>
<evidence type="ECO:0000313" key="6">
    <source>
        <dbReference type="EMBL" id="OZG62247.1"/>
    </source>
</evidence>
<keyword evidence="1 3" id="KW-0597">Phosphoprotein</keyword>
<proteinExistence type="predicted"/>
<dbReference type="PRINTS" id="PR00038">
    <property type="entry name" value="HTHLUXR"/>
</dbReference>
<dbReference type="Gene3D" id="1.10.10.10">
    <property type="entry name" value="Winged helix-like DNA-binding domain superfamily/Winged helix DNA-binding domain"/>
    <property type="match status" value="1"/>
</dbReference>
<dbReference type="GO" id="GO:0003677">
    <property type="term" value="F:DNA binding"/>
    <property type="evidence" value="ECO:0007669"/>
    <property type="project" value="UniProtKB-KW"/>
</dbReference>
<evidence type="ECO:0000256" key="1">
    <source>
        <dbReference type="ARBA" id="ARBA00022553"/>
    </source>
</evidence>
<dbReference type="RefSeq" id="WP_072726512.1">
    <property type="nucleotide sequence ID" value="NZ_BDIS01000024.1"/>
</dbReference>
<dbReference type="InterPro" id="IPR000792">
    <property type="entry name" value="Tscrpt_reg_LuxR_C"/>
</dbReference>
<dbReference type="Pfam" id="PF00196">
    <property type="entry name" value="GerE"/>
    <property type="match status" value="1"/>
</dbReference>
<keyword evidence="2 6" id="KW-0238">DNA-binding</keyword>
<dbReference type="Pfam" id="PF00072">
    <property type="entry name" value="Response_reg"/>
    <property type="match status" value="1"/>
</dbReference>
<dbReference type="InterPro" id="IPR036388">
    <property type="entry name" value="WH-like_DNA-bd_sf"/>
</dbReference>
<dbReference type="PROSITE" id="PS50110">
    <property type="entry name" value="RESPONSE_REGULATORY"/>
    <property type="match status" value="1"/>
</dbReference>